<reference evidence="1" key="2">
    <citation type="submission" date="2025-09" db="UniProtKB">
        <authorList>
            <consortium name="Ensembl"/>
        </authorList>
    </citation>
    <scope>IDENTIFICATION</scope>
</reference>
<sequence length="162" mass="17224">MLQDQFPLHFGPTHPDFANFLLADGDLLAVDLDVGQADIGDGFHPTTDVILALHLEGHQCGVVPAGFSHGVGAGALEVKIEPIEGAVVGVAPSPASVDLGWDTLDLAVLHLTPLLGPALKGFAGVWKEEKLWEKPWEVSCVLCSPLGFGRRLVAPRHKSEQQ</sequence>
<dbReference type="AlphaFoldDB" id="A0A8C4U0K5"/>
<dbReference type="Proteomes" id="UP000694562">
    <property type="component" value="Unplaced"/>
</dbReference>
<name>A0A8C4U0K5_FALTI</name>
<evidence type="ECO:0000313" key="2">
    <source>
        <dbReference type="Proteomes" id="UP000694562"/>
    </source>
</evidence>
<dbReference type="OMA" id="DTHCTTI"/>
<reference evidence="1" key="1">
    <citation type="submission" date="2025-08" db="UniProtKB">
        <authorList>
            <consortium name="Ensembl"/>
        </authorList>
    </citation>
    <scope>IDENTIFICATION</scope>
</reference>
<accession>A0A8C4U0K5</accession>
<protein>
    <submittedName>
        <fullName evidence="1">Uncharacterized protein</fullName>
    </submittedName>
</protein>
<evidence type="ECO:0000313" key="1">
    <source>
        <dbReference type="Ensembl" id="ENSFTIP00000002739.1"/>
    </source>
</evidence>
<keyword evidence="2" id="KW-1185">Reference proteome</keyword>
<dbReference type="Ensembl" id="ENSFTIT00000002870.1">
    <property type="protein sequence ID" value="ENSFTIP00000002739.1"/>
    <property type="gene ID" value="ENSFTIG00000001914.1"/>
</dbReference>
<proteinExistence type="predicted"/>
<organism evidence="1 2">
    <name type="scientific">Falco tinnunculus</name>
    <name type="common">Common kestrel</name>
    <dbReference type="NCBI Taxonomy" id="100819"/>
    <lineage>
        <taxon>Eukaryota</taxon>
        <taxon>Metazoa</taxon>
        <taxon>Chordata</taxon>
        <taxon>Craniata</taxon>
        <taxon>Vertebrata</taxon>
        <taxon>Euteleostomi</taxon>
        <taxon>Archelosauria</taxon>
        <taxon>Archosauria</taxon>
        <taxon>Dinosauria</taxon>
        <taxon>Saurischia</taxon>
        <taxon>Theropoda</taxon>
        <taxon>Coelurosauria</taxon>
        <taxon>Aves</taxon>
        <taxon>Neognathae</taxon>
        <taxon>Neoaves</taxon>
        <taxon>Telluraves</taxon>
        <taxon>Australaves</taxon>
        <taxon>Falconiformes</taxon>
        <taxon>Falconidae</taxon>
        <taxon>Falco</taxon>
    </lineage>
</organism>